<dbReference type="SUPFAM" id="SSF160582">
    <property type="entry name" value="MbtH-like"/>
    <property type="match status" value="1"/>
</dbReference>
<dbReference type="RefSeq" id="WP_268918193.1">
    <property type="nucleotide sequence ID" value="NZ_JAPTMY010000032.1"/>
</dbReference>
<dbReference type="InterPro" id="IPR005153">
    <property type="entry name" value="MbtH-like_dom"/>
</dbReference>
<evidence type="ECO:0000313" key="2">
    <source>
        <dbReference type="EMBL" id="MCZ0858868.1"/>
    </source>
</evidence>
<dbReference type="Proteomes" id="UP001072034">
    <property type="component" value="Unassembled WGS sequence"/>
</dbReference>
<dbReference type="PANTHER" id="PTHR38444:SF1">
    <property type="entry name" value="ENTEROBACTIN BIOSYNTHESIS PROTEIN YBDZ"/>
    <property type="match status" value="1"/>
</dbReference>
<evidence type="ECO:0000313" key="3">
    <source>
        <dbReference type="Proteomes" id="UP001072034"/>
    </source>
</evidence>
<dbReference type="PANTHER" id="PTHR38444">
    <property type="entry name" value="ENTEROBACTIN BIOSYNTHESIS PROTEIN YBDZ"/>
    <property type="match status" value="1"/>
</dbReference>
<dbReference type="Gene3D" id="3.90.820.10">
    <property type="entry name" value="Structural Genomics, Unknown Function 30-nov-00 1gh9 Mol_id"/>
    <property type="match status" value="1"/>
</dbReference>
<dbReference type="InterPro" id="IPR038020">
    <property type="entry name" value="MbtH-like_sf"/>
</dbReference>
<evidence type="ECO:0000259" key="1">
    <source>
        <dbReference type="SMART" id="SM00923"/>
    </source>
</evidence>
<dbReference type="InterPro" id="IPR037407">
    <property type="entry name" value="MLP_fam"/>
</dbReference>
<protein>
    <submittedName>
        <fullName evidence="2">MbtH family protein</fullName>
    </submittedName>
</protein>
<comment type="caution">
    <text evidence="2">The sequence shown here is derived from an EMBL/GenBank/DDBJ whole genome shotgun (WGS) entry which is preliminary data.</text>
</comment>
<organism evidence="2 3">
    <name type="scientific">Actinomyces israelii</name>
    <dbReference type="NCBI Taxonomy" id="1659"/>
    <lineage>
        <taxon>Bacteria</taxon>
        <taxon>Bacillati</taxon>
        <taxon>Actinomycetota</taxon>
        <taxon>Actinomycetes</taxon>
        <taxon>Actinomycetales</taxon>
        <taxon>Actinomycetaceae</taxon>
        <taxon>Actinomyces</taxon>
    </lineage>
</organism>
<reference evidence="2" key="1">
    <citation type="submission" date="2022-10" db="EMBL/GenBank/DDBJ databases">
        <title>Genome sequence of Actinomyces israelii ATCC 10048.</title>
        <authorList>
            <person name="Watt R.M."/>
            <person name="Tong W.M."/>
        </authorList>
    </citation>
    <scope>NUCLEOTIDE SEQUENCE</scope>
    <source>
        <strain evidence="2">ATCC 10048</strain>
    </source>
</reference>
<proteinExistence type="predicted"/>
<sequence length="71" mass="8066">MNNTNPFEDDNAIYHVLMNSEGQYSLWPAFSPVPEGWDQVLSDSSRADALAYVEKNWTDMRPNSLIRSTDG</sequence>
<gene>
    <name evidence="2" type="ORF">OHJ16_12535</name>
</gene>
<accession>A0ABT4IAT9</accession>
<feature type="domain" description="MbtH-like" evidence="1">
    <location>
        <begin position="5"/>
        <end position="55"/>
    </location>
</feature>
<dbReference type="Pfam" id="PF03621">
    <property type="entry name" value="MbtH"/>
    <property type="match status" value="1"/>
</dbReference>
<keyword evidence="3" id="KW-1185">Reference proteome</keyword>
<dbReference type="EMBL" id="JAPTMY010000032">
    <property type="protein sequence ID" value="MCZ0858868.1"/>
    <property type="molecule type" value="Genomic_DNA"/>
</dbReference>
<dbReference type="SMART" id="SM00923">
    <property type="entry name" value="MbtH"/>
    <property type="match status" value="1"/>
</dbReference>
<name>A0ABT4IAT9_9ACTO</name>